<protein>
    <recommendedName>
        <fullName evidence="4">Outer membrane protein beta-barrel domain-containing protein</fullName>
    </recommendedName>
</protein>
<sequence>MASKLLLRPALLSVLIIVSSCSSLYFPPPPQAPLLTQKGEFSGGIHTNFSQNTALQGAYALGDHIGVQGSASFLRSDKKQSFFGSKNNRKYEEHSFGEVGLGYFTRLPDQRVLEFYGGYGLGYGKRTESREGVSKTLEGNLEKYYLQANFSKKESKTWHFFSRDWPVSYGMALRASYVQLHDFTIDGKPQEPEDNIFLEPISFTRISVLGPIQFQMISGSNFGLRSRRYLKAANSVFQLGIVVNLGGQEGMR</sequence>
<evidence type="ECO:0008006" key="4">
    <source>
        <dbReference type="Google" id="ProtNLM"/>
    </source>
</evidence>
<dbReference type="Proteomes" id="UP001165297">
    <property type="component" value="Unassembled WGS sequence"/>
</dbReference>
<feature type="chain" id="PRO_5045994168" description="Outer membrane protein beta-barrel domain-containing protein" evidence="1">
    <location>
        <begin position="26"/>
        <end position="252"/>
    </location>
</feature>
<evidence type="ECO:0000256" key="1">
    <source>
        <dbReference type="SAM" id="SignalP"/>
    </source>
</evidence>
<proteinExistence type="predicted"/>
<evidence type="ECO:0000313" key="3">
    <source>
        <dbReference type="Proteomes" id="UP001165297"/>
    </source>
</evidence>
<feature type="signal peptide" evidence="1">
    <location>
        <begin position="1"/>
        <end position="25"/>
    </location>
</feature>
<name>A0ABS8AI00_9BACT</name>
<dbReference type="RefSeq" id="WP_226189421.1">
    <property type="nucleotide sequence ID" value="NZ_JAJADQ010000012.1"/>
</dbReference>
<keyword evidence="3" id="KW-1185">Reference proteome</keyword>
<dbReference type="PROSITE" id="PS51257">
    <property type="entry name" value="PROKAR_LIPOPROTEIN"/>
    <property type="match status" value="1"/>
</dbReference>
<accession>A0ABS8AI00</accession>
<organism evidence="2 3">
    <name type="scientific">Hymenobacter nitidus</name>
    <dbReference type="NCBI Taxonomy" id="2880929"/>
    <lineage>
        <taxon>Bacteria</taxon>
        <taxon>Pseudomonadati</taxon>
        <taxon>Bacteroidota</taxon>
        <taxon>Cytophagia</taxon>
        <taxon>Cytophagales</taxon>
        <taxon>Hymenobacteraceae</taxon>
        <taxon>Hymenobacter</taxon>
    </lineage>
</organism>
<comment type="caution">
    <text evidence="2">The sequence shown here is derived from an EMBL/GenBank/DDBJ whole genome shotgun (WGS) entry which is preliminary data.</text>
</comment>
<reference evidence="2" key="1">
    <citation type="submission" date="2021-10" db="EMBL/GenBank/DDBJ databases">
        <authorList>
            <person name="Dean J.D."/>
            <person name="Kim M.K."/>
            <person name="Newey C.N."/>
            <person name="Stoker T.S."/>
            <person name="Thompson D.W."/>
            <person name="Grose J.H."/>
        </authorList>
    </citation>
    <scope>NUCLEOTIDE SEQUENCE</scope>
    <source>
        <strain evidence="2">BT635</strain>
    </source>
</reference>
<keyword evidence="1" id="KW-0732">Signal</keyword>
<dbReference type="EMBL" id="JAJADQ010000012">
    <property type="protein sequence ID" value="MCB2379906.1"/>
    <property type="molecule type" value="Genomic_DNA"/>
</dbReference>
<evidence type="ECO:0000313" key="2">
    <source>
        <dbReference type="EMBL" id="MCB2379906.1"/>
    </source>
</evidence>
<gene>
    <name evidence="2" type="ORF">LGH70_20080</name>
</gene>